<dbReference type="InterPro" id="IPR013762">
    <property type="entry name" value="Integrase-like_cat_sf"/>
</dbReference>
<dbReference type="InterPro" id="IPR002104">
    <property type="entry name" value="Integrase_catalytic"/>
</dbReference>
<dbReference type="RefSeq" id="WP_188801122.1">
    <property type="nucleotide sequence ID" value="NZ_BMIZ01000003.1"/>
</dbReference>
<evidence type="ECO:0000256" key="2">
    <source>
        <dbReference type="ARBA" id="ARBA00023125"/>
    </source>
</evidence>
<dbReference type="InterPro" id="IPR050090">
    <property type="entry name" value="Tyrosine_recombinase_XerCD"/>
</dbReference>
<dbReference type="Proteomes" id="UP000663181">
    <property type="component" value="Chromosome"/>
</dbReference>
<keyword evidence="8" id="KW-1185">Reference proteome</keyword>
<dbReference type="Gene3D" id="1.10.443.10">
    <property type="entry name" value="Intergrase catalytic core"/>
    <property type="match status" value="1"/>
</dbReference>
<dbReference type="PANTHER" id="PTHR30349">
    <property type="entry name" value="PHAGE INTEGRASE-RELATED"/>
    <property type="match status" value="1"/>
</dbReference>
<dbReference type="PROSITE" id="PS51898">
    <property type="entry name" value="TYR_RECOMBINASE"/>
    <property type="match status" value="1"/>
</dbReference>
<evidence type="ECO:0000313" key="8">
    <source>
        <dbReference type="Proteomes" id="UP000663181"/>
    </source>
</evidence>
<sequence>MGRISIDKATVRAKLEPRREPYWGAPIAQNLFVGFRRIDSGGGTWIARLLGDDKNHRYQSLGTVSPVLDYEAARKAALEWRRQMHAGVKTNEVKTVADACRAYVEDRQIMKGAQSATDAEQRFKRTVYSDPIGALPLAKMTQRHVEKWRNALSEPREGHNGLAPASMNRTLTALKAALNFAVARRYVAADRTIEWSLVKPMKAGNRRDLFLDLAQRRALLGELTGDARRFIEAAALTGARGGELASIQRKHFDARTGTVTLDGKTGPRAVPLAPAAIDLFKQAARDKLPEAWLLTKGGKQWDRWAWNEAVHEAAQAAGLPSGVVLYTLRHSFITEAITAGMSLLDVARLVGTSLAMIDKHYGHLVQDAARKRLAALNMI</sequence>
<evidence type="ECO:0000259" key="5">
    <source>
        <dbReference type="PROSITE" id="PS51898"/>
    </source>
</evidence>
<dbReference type="SUPFAM" id="SSF56349">
    <property type="entry name" value="DNA breaking-rejoining enzymes"/>
    <property type="match status" value="1"/>
</dbReference>
<dbReference type="InterPro" id="IPR010998">
    <property type="entry name" value="Integrase_recombinase_N"/>
</dbReference>
<protein>
    <submittedName>
        <fullName evidence="7">Tyrosine-type recombinase/integrase</fullName>
    </submittedName>
</protein>
<dbReference type="PROSITE" id="PS51900">
    <property type="entry name" value="CB"/>
    <property type="match status" value="1"/>
</dbReference>
<feature type="domain" description="Core-binding (CB)" evidence="6">
    <location>
        <begin position="91"/>
        <end position="182"/>
    </location>
</feature>
<keyword evidence="2 4" id="KW-0238">DNA-binding</keyword>
<feature type="domain" description="Tyr recombinase" evidence="5">
    <location>
        <begin position="206"/>
        <end position="376"/>
    </location>
</feature>
<accession>A0ABX7GQP8</accession>
<keyword evidence="3" id="KW-0233">DNA recombination</keyword>
<dbReference type="EMBL" id="CP064030">
    <property type="protein sequence ID" value="QRN52323.1"/>
    <property type="molecule type" value="Genomic_DNA"/>
</dbReference>
<gene>
    <name evidence="7" type="ORF">ISN74_12600</name>
</gene>
<evidence type="ECO:0000256" key="1">
    <source>
        <dbReference type="ARBA" id="ARBA00022908"/>
    </source>
</evidence>
<dbReference type="InterPro" id="IPR011010">
    <property type="entry name" value="DNA_brk_join_enz"/>
</dbReference>
<evidence type="ECO:0000313" key="7">
    <source>
        <dbReference type="EMBL" id="QRN52323.1"/>
    </source>
</evidence>
<dbReference type="PANTHER" id="PTHR30349:SF88">
    <property type="entry name" value="BLL1584 PROTEIN"/>
    <property type="match status" value="1"/>
</dbReference>
<dbReference type="InterPro" id="IPR044068">
    <property type="entry name" value="CB"/>
</dbReference>
<evidence type="ECO:0000256" key="4">
    <source>
        <dbReference type="PROSITE-ProRule" id="PRU01248"/>
    </source>
</evidence>
<proteinExistence type="predicted"/>
<evidence type="ECO:0000259" key="6">
    <source>
        <dbReference type="PROSITE" id="PS51900"/>
    </source>
</evidence>
<evidence type="ECO:0000256" key="3">
    <source>
        <dbReference type="ARBA" id="ARBA00023172"/>
    </source>
</evidence>
<keyword evidence="1" id="KW-0229">DNA integration</keyword>
<dbReference type="Pfam" id="PF00589">
    <property type="entry name" value="Phage_integrase"/>
    <property type="match status" value="1"/>
</dbReference>
<dbReference type="Gene3D" id="1.10.150.130">
    <property type="match status" value="1"/>
</dbReference>
<reference evidence="7 8" key="1">
    <citation type="submission" date="2020-10" db="EMBL/GenBank/DDBJ databases">
        <title>Phylogeny of dyella-like bacteria.</title>
        <authorList>
            <person name="Fu J."/>
        </authorList>
    </citation>
    <scope>NUCLEOTIDE SEQUENCE [LARGE SCALE GENOMIC DNA]</scope>
    <source>
        <strain evidence="7 8">DHOB09</strain>
    </source>
</reference>
<name>A0ABX7GQP8_9GAMM</name>
<organism evidence="7 8">
    <name type="scientific">Dyella caseinilytica</name>
    <dbReference type="NCBI Taxonomy" id="1849581"/>
    <lineage>
        <taxon>Bacteria</taxon>
        <taxon>Pseudomonadati</taxon>
        <taxon>Pseudomonadota</taxon>
        <taxon>Gammaproteobacteria</taxon>
        <taxon>Lysobacterales</taxon>
        <taxon>Rhodanobacteraceae</taxon>
        <taxon>Dyella</taxon>
    </lineage>
</organism>